<dbReference type="PANTHER" id="PTHR41299">
    <property type="entry name" value="THIAMINE PYROPHOSPHOKINASE"/>
    <property type="match status" value="1"/>
</dbReference>
<dbReference type="SUPFAM" id="SSF63999">
    <property type="entry name" value="Thiamin pyrophosphokinase, catalytic domain"/>
    <property type="match status" value="1"/>
</dbReference>
<dbReference type="EMBL" id="FMYP01000003">
    <property type="protein sequence ID" value="SDB84288.1"/>
    <property type="molecule type" value="Genomic_DNA"/>
</dbReference>
<dbReference type="Gene3D" id="3.40.50.10240">
    <property type="entry name" value="Thiamin pyrophosphokinase, catalytic domain"/>
    <property type="match status" value="1"/>
</dbReference>
<dbReference type="InterPro" id="IPR007371">
    <property type="entry name" value="TPK_catalytic"/>
</dbReference>
<keyword evidence="4" id="KW-0067">ATP-binding</keyword>
<dbReference type="GO" id="GO:0009229">
    <property type="term" value="P:thiamine diphosphate biosynthetic process"/>
    <property type="evidence" value="ECO:0007669"/>
    <property type="project" value="InterPro"/>
</dbReference>
<keyword evidence="9" id="KW-1185">Reference proteome</keyword>
<dbReference type="InterPro" id="IPR036759">
    <property type="entry name" value="TPK_catalytic_sf"/>
</dbReference>
<dbReference type="InterPro" id="IPR006282">
    <property type="entry name" value="Thi_PPkinase"/>
</dbReference>
<dbReference type="AlphaFoldDB" id="A0A1G6GQR7"/>
<accession>A0A1G6GQR7</accession>
<keyword evidence="2" id="KW-0547">Nucleotide-binding</keyword>
<evidence type="ECO:0000256" key="5">
    <source>
        <dbReference type="NCBIfam" id="TIGR01378"/>
    </source>
</evidence>
<sequence length="217" mass="23903">MICMLLDKEFDAVILANGQYPTHETPVRVLRRAKYLLCCDGAAVKHLGKGRVPDAVVGDLDSLPIEVKSVFADKLHHDPDQNSNDLTKAIMFCRKNGFKSVAIIGATGLREDHTIGNVALMVSYAQQGMEVVMVTDTGVLLPMLSSGVVQSFEGQQVSLFSFDTQTKLTTQNLKYPLTNATLDMWWQGTLNESLGNQFSLEFAPGPLVVYSLFEDCR</sequence>
<dbReference type="EC" id="2.7.6.2" evidence="5"/>
<reference evidence="8 9" key="1">
    <citation type="submission" date="2016-09" db="EMBL/GenBank/DDBJ databases">
        <authorList>
            <person name="Capua I."/>
            <person name="De Benedictis P."/>
            <person name="Joannis T."/>
            <person name="Lombin L.H."/>
            <person name="Cattoli G."/>
        </authorList>
    </citation>
    <scope>NUCLEOTIDE SEQUENCE [LARGE SCALE GENOMIC DNA]</scope>
    <source>
        <strain evidence="8 9">A7P-90m</strain>
    </source>
</reference>
<evidence type="ECO:0000259" key="7">
    <source>
        <dbReference type="Pfam" id="PF21275"/>
    </source>
</evidence>
<proteinExistence type="predicted"/>
<evidence type="ECO:0000256" key="2">
    <source>
        <dbReference type="ARBA" id="ARBA00022741"/>
    </source>
</evidence>
<dbReference type="Pfam" id="PF21275">
    <property type="entry name" value="Thi_PPkinase_C"/>
    <property type="match status" value="1"/>
</dbReference>
<dbReference type="GO" id="GO:0005524">
    <property type="term" value="F:ATP binding"/>
    <property type="evidence" value="ECO:0007669"/>
    <property type="project" value="UniProtKB-KW"/>
</dbReference>
<dbReference type="GO" id="GO:0030975">
    <property type="term" value="F:thiamine binding"/>
    <property type="evidence" value="ECO:0007669"/>
    <property type="project" value="InterPro"/>
</dbReference>
<feature type="domain" description="Thiamin pyrophosphokinase-like substrate-binding" evidence="7">
    <location>
        <begin position="138"/>
        <end position="208"/>
    </location>
</feature>
<dbReference type="PANTHER" id="PTHR41299:SF1">
    <property type="entry name" value="THIAMINE PYROPHOSPHOKINASE"/>
    <property type="match status" value="1"/>
</dbReference>
<evidence type="ECO:0000313" key="9">
    <source>
        <dbReference type="Proteomes" id="UP000199452"/>
    </source>
</evidence>
<gene>
    <name evidence="8" type="ORF">SAMN05216323_100332</name>
</gene>
<dbReference type="InterPro" id="IPR049442">
    <property type="entry name" value="Thi_PPkinase-like_C"/>
</dbReference>
<feature type="domain" description="Thiamin pyrophosphokinase catalytic" evidence="6">
    <location>
        <begin position="29"/>
        <end position="133"/>
    </location>
</feature>
<dbReference type="InterPro" id="IPR053149">
    <property type="entry name" value="TPK"/>
</dbReference>
<dbReference type="GO" id="GO:0006772">
    <property type="term" value="P:thiamine metabolic process"/>
    <property type="evidence" value="ECO:0007669"/>
    <property type="project" value="UniProtKB-UniRule"/>
</dbReference>
<evidence type="ECO:0000256" key="1">
    <source>
        <dbReference type="ARBA" id="ARBA00022679"/>
    </source>
</evidence>
<name>A0A1G6GQR7_9BACT</name>
<keyword evidence="3 8" id="KW-0418">Kinase</keyword>
<dbReference type="GO" id="GO:0004788">
    <property type="term" value="F:thiamine diphosphokinase activity"/>
    <property type="evidence" value="ECO:0007669"/>
    <property type="project" value="UniProtKB-UniRule"/>
</dbReference>
<organism evidence="8 9">
    <name type="scientific">Williamwhitmania taraxaci</name>
    <dbReference type="NCBI Taxonomy" id="1640674"/>
    <lineage>
        <taxon>Bacteria</taxon>
        <taxon>Pseudomonadati</taxon>
        <taxon>Bacteroidota</taxon>
        <taxon>Bacteroidia</taxon>
        <taxon>Bacteroidales</taxon>
        <taxon>Williamwhitmaniaceae</taxon>
        <taxon>Williamwhitmania</taxon>
    </lineage>
</organism>
<evidence type="ECO:0000256" key="4">
    <source>
        <dbReference type="ARBA" id="ARBA00022840"/>
    </source>
</evidence>
<dbReference type="STRING" id="1640674.SAMN05216323_100332"/>
<dbReference type="CDD" id="cd07995">
    <property type="entry name" value="TPK"/>
    <property type="match status" value="1"/>
</dbReference>
<evidence type="ECO:0000313" key="8">
    <source>
        <dbReference type="EMBL" id="SDB84288.1"/>
    </source>
</evidence>
<dbReference type="OrthoDB" id="1132102at2"/>
<evidence type="ECO:0000259" key="6">
    <source>
        <dbReference type="Pfam" id="PF04263"/>
    </source>
</evidence>
<evidence type="ECO:0000256" key="3">
    <source>
        <dbReference type="ARBA" id="ARBA00022777"/>
    </source>
</evidence>
<dbReference type="NCBIfam" id="TIGR01378">
    <property type="entry name" value="thi_PPkinase"/>
    <property type="match status" value="1"/>
</dbReference>
<keyword evidence="1" id="KW-0808">Transferase</keyword>
<dbReference type="GO" id="GO:0016301">
    <property type="term" value="F:kinase activity"/>
    <property type="evidence" value="ECO:0007669"/>
    <property type="project" value="UniProtKB-KW"/>
</dbReference>
<protein>
    <recommendedName>
        <fullName evidence="5">Thiamine diphosphokinase</fullName>
        <ecNumber evidence="5">2.7.6.2</ecNumber>
    </recommendedName>
</protein>
<dbReference type="Pfam" id="PF04263">
    <property type="entry name" value="TPK_catalytic"/>
    <property type="match status" value="1"/>
</dbReference>
<dbReference type="Proteomes" id="UP000199452">
    <property type="component" value="Unassembled WGS sequence"/>
</dbReference>